<keyword evidence="2 3" id="KW-0808">Transferase</keyword>
<dbReference type="SUPFAM" id="SSF53335">
    <property type="entry name" value="S-adenosyl-L-methionine-dependent methyltransferases"/>
    <property type="match status" value="1"/>
</dbReference>
<organism evidence="3 4">
    <name type="scientific">Couchioplanes caeruleus</name>
    <dbReference type="NCBI Taxonomy" id="56438"/>
    <lineage>
        <taxon>Bacteria</taxon>
        <taxon>Bacillati</taxon>
        <taxon>Actinomycetota</taxon>
        <taxon>Actinomycetes</taxon>
        <taxon>Micromonosporales</taxon>
        <taxon>Micromonosporaceae</taxon>
        <taxon>Couchioplanes</taxon>
    </lineage>
</organism>
<name>A0A3N1GMX6_9ACTN</name>
<protein>
    <submittedName>
        <fullName evidence="3">SAM-dependent MidA family methyltransferase</fullName>
    </submittedName>
</protein>
<dbReference type="AlphaFoldDB" id="A0A3N1GMX6"/>
<reference evidence="3 4" key="1">
    <citation type="submission" date="2018-11" db="EMBL/GenBank/DDBJ databases">
        <title>Sequencing the genomes of 1000 actinobacteria strains.</title>
        <authorList>
            <person name="Klenk H.-P."/>
        </authorList>
    </citation>
    <scope>NUCLEOTIDE SEQUENCE [LARGE SCALE GENOMIC DNA]</scope>
    <source>
        <strain evidence="3 4">DSM 43634</strain>
    </source>
</reference>
<dbReference type="InterPro" id="IPR029063">
    <property type="entry name" value="SAM-dependent_MTases_sf"/>
</dbReference>
<dbReference type="Proteomes" id="UP000271683">
    <property type="component" value="Unassembled WGS sequence"/>
</dbReference>
<dbReference type="InterPro" id="IPR003788">
    <property type="entry name" value="NDUFAF7"/>
</dbReference>
<gene>
    <name evidence="3" type="ORF">EDD30_4465</name>
</gene>
<evidence type="ECO:0000313" key="4">
    <source>
        <dbReference type="Proteomes" id="UP000271683"/>
    </source>
</evidence>
<dbReference type="GO" id="GO:0032259">
    <property type="term" value="P:methylation"/>
    <property type="evidence" value="ECO:0007669"/>
    <property type="project" value="UniProtKB-KW"/>
</dbReference>
<evidence type="ECO:0000313" key="3">
    <source>
        <dbReference type="EMBL" id="ROP31551.1"/>
    </source>
</evidence>
<dbReference type="GO" id="GO:0035243">
    <property type="term" value="F:protein-arginine omega-N symmetric methyltransferase activity"/>
    <property type="evidence" value="ECO:0007669"/>
    <property type="project" value="TreeGrafter"/>
</dbReference>
<dbReference type="EMBL" id="RJKL01000001">
    <property type="protein sequence ID" value="ROP31551.1"/>
    <property type="molecule type" value="Genomic_DNA"/>
</dbReference>
<dbReference type="PANTHER" id="PTHR12049:SF7">
    <property type="entry name" value="PROTEIN ARGININE METHYLTRANSFERASE NDUFAF7, MITOCHONDRIAL"/>
    <property type="match status" value="1"/>
</dbReference>
<dbReference type="InterPro" id="IPR038375">
    <property type="entry name" value="NDUFAF7_sf"/>
</dbReference>
<comment type="caution">
    <text evidence="3">The sequence shown here is derived from an EMBL/GenBank/DDBJ whole genome shotgun (WGS) entry which is preliminary data.</text>
</comment>
<evidence type="ECO:0000256" key="1">
    <source>
        <dbReference type="ARBA" id="ARBA00022603"/>
    </source>
</evidence>
<proteinExistence type="predicted"/>
<sequence length="326" mass="34121">MGWRFAMQHALYGAEGFFTSAATGPADHFRTSVHASPLFAGALLRLIEAVDARLGRPPVLQVVDVGAGRGELLAALAASAAGTALEGRLRFTGVELAPRPGGLPATTAWRSDIPADIVGVLLATEWLDNVPLDVAEIDSDGRARRLLVDLATGTESLGADVNPADRFWIARWWPRAGLGDRIEIGWPRDVAWADAVASVRRGCALAVDYGHLRGARPAFGTLTGYRGGRQVDPVPDGSCDVTAHVALDSAAAAGGTPYRIMTQRTALHALGVDGGRPPLDLARTDPTGYLRALGAAGAAAELTDPGGLGGHWWLLHEVGVELRGAM</sequence>
<evidence type="ECO:0000256" key="2">
    <source>
        <dbReference type="ARBA" id="ARBA00022679"/>
    </source>
</evidence>
<dbReference type="Pfam" id="PF02636">
    <property type="entry name" value="Methyltransf_28"/>
    <property type="match status" value="1"/>
</dbReference>
<dbReference type="PANTHER" id="PTHR12049">
    <property type="entry name" value="PROTEIN ARGININE METHYLTRANSFERASE NDUFAF7, MITOCHONDRIAL"/>
    <property type="match status" value="1"/>
</dbReference>
<dbReference type="Gene3D" id="3.40.50.12710">
    <property type="match status" value="1"/>
</dbReference>
<accession>A0A3N1GMX6</accession>
<keyword evidence="1 3" id="KW-0489">Methyltransferase</keyword>